<comment type="caution">
    <text evidence="1">The sequence shown here is derived from an EMBL/GenBank/DDBJ whole genome shotgun (WGS) entry which is preliminary data.</text>
</comment>
<organism evidence="1 2">
    <name type="scientific">Ceratodon purpureus</name>
    <name type="common">Fire moss</name>
    <name type="synonym">Dicranum purpureum</name>
    <dbReference type="NCBI Taxonomy" id="3225"/>
    <lineage>
        <taxon>Eukaryota</taxon>
        <taxon>Viridiplantae</taxon>
        <taxon>Streptophyta</taxon>
        <taxon>Embryophyta</taxon>
        <taxon>Bryophyta</taxon>
        <taxon>Bryophytina</taxon>
        <taxon>Bryopsida</taxon>
        <taxon>Dicranidae</taxon>
        <taxon>Pseudoditrichales</taxon>
        <taxon>Ditrichaceae</taxon>
        <taxon>Ceratodon</taxon>
    </lineage>
</organism>
<evidence type="ECO:0000313" key="2">
    <source>
        <dbReference type="Proteomes" id="UP000822688"/>
    </source>
</evidence>
<proteinExistence type="predicted"/>
<keyword evidence="2" id="KW-1185">Reference proteome</keyword>
<reference evidence="1" key="1">
    <citation type="submission" date="2020-06" db="EMBL/GenBank/DDBJ databases">
        <title>WGS assembly of Ceratodon purpureus strain R40.</title>
        <authorList>
            <person name="Carey S.B."/>
            <person name="Jenkins J."/>
            <person name="Shu S."/>
            <person name="Lovell J.T."/>
            <person name="Sreedasyam A."/>
            <person name="Maumus F."/>
            <person name="Tiley G.P."/>
            <person name="Fernandez-Pozo N."/>
            <person name="Barry K."/>
            <person name="Chen C."/>
            <person name="Wang M."/>
            <person name="Lipzen A."/>
            <person name="Daum C."/>
            <person name="Saski C.A."/>
            <person name="Payton A.C."/>
            <person name="Mcbreen J.C."/>
            <person name="Conrad R.E."/>
            <person name="Kollar L.M."/>
            <person name="Olsson S."/>
            <person name="Huttunen S."/>
            <person name="Landis J.B."/>
            <person name="Wickett N.J."/>
            <person name="Johnson M.G."/>
            <person name="Rensing S.A."/>
            <person name="Grimwood J."/>
            <person name="Schmutz J."/>
            <person name="Mcdaniel S.F."/>
        </authorList>
    </citation>
    <scope>NUCLEOTIDE SEQUENCE</scope>
    <source>
        <strain evidence="1">R40</strain>
    </source>
</reference>
<accession>A0A8T0HNX7</accession>
<dbReference type="Proteomes" id="UP000822688">
    <property type="component" value="Chromosome V"/>
</dbReference>
<dbReference type="EMBL" id="CM026426">
    <property type="protein sequence ID" value="KAG0572630.1"/>
    <property type="molecule type" value="Genomic_DNA"/>
</dbReference>
<protein>
    <submittedName>
        <fullName evidence="1">Uncharacterized protein</fullName>
    </submittedName>
</protein>
<dbReference type="AlphaFoldDB" id="A0A8T0HNX7"/>
<sequence>MEHYMDKTDSEGMSAQRSKGFSPWGLECMFQQPDVLLPTWMLPFRRPTEVLEDQRWTTFNSAKENSNSTVHLTQKCKYVINTKDFEDIASLSATKRHQSPPLTSTDSKRFEHCQSTPFVNGIVEVRETTE</sequence>
<gene>
    <name evidence="1" type="ORF">KC19_VG112000</name>
</gene>
<evidence type="ECO:0000313" key="1">
    <source>
        <dbReference type="EMBL" id="KAG0572630.1"/>
    </source>
</evidence>
<name>A0A8T0HNX7_CERPU</name>